<proteinExistence type="predicted"/>
<evidence type="ECO:0000313" key="1">
    <source>
        <dbReference type="EMBL" id="MFC5004750.1"/>
    </source>
</evidence>
<accession>A0ABV9WB81</accession>
<name>A0ABV9WB81_9ACTN</name>
<keyword evidence="2" id="KW-1185">Reference proteome</keyword>
<protein>
    <submittedName>
        <fullName evidence="1">Uncharacterized protein</fullName>
    </submittedName>
</protein>
<organism evidence="1 2">
    <name type="scientific">Dactylosporangium cerinum</name>
    <dbReference type="NCBI Taxonomy" id="1434730"/>
    <lineage>
        <taxon>Bacteria</taxon>
        <taxon>Bacillati</taxon>
        <taxon>Actinomycetota</taxon>
        <taxon>Actinomycetes</taxon>
        <taxon>Micromonosporales</taxon>
        <taxon>Micromonosporaceae</taxon>
        <taxon>Dactylosporangium</taxon>
    </lineage>
</organism>
<dbReference type="RefSeq" id="WP_380124926.1">
    <property type="nucleotide sequence ID" value="NZ_JBHSIU010000066.1"/>
</dbReference>
<reference evidence="2" key="1">
    <citation type="journal article" date="2019" name="Int. J. Syst. Evol. Microbiol.">
        <title>The Global Catalogue of Microorganisms (GCM) 10K type strain sequencing project: providing services to taxonomists for standard genome sequencing and annotation.</title>
        <authorList>
            <consortium name="The Broad Institute Genomics Platform"/>
            <consortium name="The Broad Institute Genome Sequencing Center for Infectious Disease"/>
            <person name="Wu L."/>
            <person name="Ma J."/>
        </authorList>
    </citation>
    <scope>NUCLEOTIDE SEQUENCE [LARGE SCALE GENOMIC DNA]</scope>
    <source>
        <strain evidence="2">CGMCC 4.7152</strain>
    </source>
</reference>
<comment type="caution">
    <text evidence="1">The sequence shown here is derived from an EMBL/GenBank/DDBJ whole genome shotgun (WGS) entry which is preliminary data.</text>
</comment>
<dbReference type="Proteomes" id="UP001595912">
    <property type="component" value="Unassembled WGS sequence"/>
</dbReference>
<dbReference type="EMBL" id="JBHSIU010000066">
    <property type="protein sequence ID" value="MFC5004750.1"/>
    <property type="molecule type" value="Genomic_DNA"/>
</dbReference>
<gene>
    <name evidence="1" type="ORF">ACFPIJ_43855</name>
</gene>
<sequence>MYSRRQLIDAYLGARGYDDRHDESSAFNAALREHHSAVLHGLERLFGLRLDRHRTETFDHRVLLMLFSSTAASVLALRTPWSNFLEAGLLIMKVEQAGPPGARVMAESARINTLTAESRQAHLAILDDLAAIMLGDRAELTFTPAELQAMGVDDTPPSPADHLSEDD</sequence>
<evidence type="ECO:0000313" key="2">
    <source>
        <dbReference type="Proteomes" id="UP001595912"/>
    </source>
</evidence>